<gene>
    <name evidence="4" type="ORF">E3Q10_00083</name>
</gene>
<dbReference type="Gene3D" id="2.160.10.10">
    <property type="entry name" value="Hexapeptide repeat proteins"/>
    <property type="match status" value="2"/>
</dbReference>
<accession>A0A4T0R9F8</accession>
<dbReference type="SUPFAM" id="SSF51161">
    <property type="entry name" value="Trimeric LpxA-like enzymes"/>
    <property type="match status" value="1"/>
</dbReference>
<evidence type="ECO:0000313" key="4">
    <source>
        <dbReference type="EMBL" id="TIC34609.1"/>
    </source>
</evidence>
<evidence type="ECO:0000259" key="3">
    <source>
        <dbReference type="Pfam" id="PF12464"/>
    </source>
</evidence>
<dbReference type="InterPro" id="IPR011004">
    <property type="entry name" value="Trimer_LpxA-like_sf"/>
</dbReference>
<dbReference type="PANTHER" id="PTHR23416">
    <property type="entry name" value="SIALIC ACID SYNTHASE-RELATED"/>
    <property type="match status" value="1"/>
</dbReference>
<dbReference type="EMBL" id="SPRO01000001">
    <property type="protein sequence ID" value="TIC34609.1"/>
    <property type="molecule type" value="Genomic_DNA"/>
</dbReference>
<dbReference type="InterPro" id="IPR024688">
    <property type="entry name" value="Mac_dom"/>
</dbReference>
<keyword evidence="2" id="KW-0808">Transferase</keyword>
<dbReference type="Pfam" id="PF12464">
    <property type="entry name" value="Mac"/>
    <property type="match status" value="1"/>
</dbReference>
<organism evidence="4 5">
    <name type="scientific">Wallemia mellicola</name>
    <dbReference type="NCBI Taxonomy" id="1708541"/>
    <lineage>
        <taxon>Eukaryota</taxon>
        <taxon>Fungi</taxon>
        <taxon>Dikarya</taxon>
        <taxon>Basidiomycota</taxon>
        <taxon>Wallemiomycotina</taxon>
        <taxon>Wallemiomycetes</taxon>
        <taxon>Wallemiales</taxon>
        <taxon>Wallemiaceae</taxon>
        <taxon>Wallemia</taxon>
    </lineage>
</organism>
<dbReference type="InterPro" id="IPR051159">
    <property type="entry name" value="Hexapeptide_acetyltransf"/>
</dbReference>
<evidence type="ECO:0000313" key="5">
    <source>
        <dbReference type="Proteomes" id="UP000305647"/>
    </source>
</evidence>
<evidence type="ECO:0000256" key="1">
    <source>
        <dbReference type="ARBA" id="ARBA00007274"/>
    </source>
</evidence>
<dbReference type="GO" id="GO:0016407">
    <property type="term" value="F:acetyltransferase activity"/>
    <property type="evidence" value="ECO:0007669"/>
    <property type="project" value="InterPro"/>
</dbReference>
<comment type="caution">
    <text evidence="4">The sequence shown here is derived from an EMBL/GenBank/DDBJ whole genome shotgun (WGS) entry which is preliminary data.</text>
</comment>
<evidence type="ECO:0000256" key="2">
    <source>
        <dbReference type="ARBA" id="ARBA00022679"/>
    </source>
</evidence>
<proteinExistence type="inferred from homology"/>
<dbReference type="Proteomes" id="UP000305647">
    <property type="component" value="Unassembled WGS sequence"/>
</dbReference>
<feature type="domain" description="Maltose/galactoside acetyltransferase" evidence="3">
    <location>
        <begin position="23"/>
        <end position="70"/>
    </location>
</feature>
<comment type="similarity">
    <text evidence="1">Belongs to the transferase hexapeptide repeat family.</text>
</comment>
<name>A0A4T0R9F8_9BASI</name>
<dbReference type="AlphaFoldDB" id="A0A4T0R9F8"/>
<reference evidence="4 5" key="1">
    <citation type="submission" date="2019-03" db="EMBL/GenBank/DDBJ databases">
        <title>Sequencing 25 genomes of Wallemia mellicola.</title>
        <authorList>
            <person name="Gostincar C."/>
        </authorList>
    </citation>
    <scope>NUCLEOTIDE SEQUENCE [LARGE SCALE GENOMIC DNA]</scope>
    <source>
        <strain evidence="4 5">EXF-8738</strain>
    </source>
</reference>
<sequence>MPLTAEEFMQKLKSKYTSPHFQKALNGEAYKSLEDTEMVKVKKRARQLTHKYNIQLPPVEYQEGMSSLKNLPEIYGSEEHYKTLSELFDKPIEECKTLYIETIQVDHGVFINFEGCKLHKEINFYANYGLVILDCSAVHIGNGCSFGPSVHIYSAGHSTDVEERKKDVQRANPVTIGRDCWIGGHVVSLFLHCFDKHSQSCRALSHHAQLEMVSEFILTLFAYTILGVTVAAGAVVRGNVPANVVVAGNPARIIKHLKGPQVLA</sequence>
<dbReference type="GO" id="GO:0008374">
    <property type="term" value="F:O-acyltransferase activity"/>
    <property type="evidence" value="ECO:0007669"/>
    <property type="project" value="TreeGrafter"/>
</dbReference>
<protein>
    <submittedName>
        <fullName evidence="4">Trimeric LpxA-like protein</fullName>
    </submittedName>
</protein>
<dbReference type="PANTHER" id="PTHR23416:SF23">
    <property type="entry name" value="ACETYLTRANSFERASE C18B11.09C-RELATED"/>
    <property type="match status" value="1"/>
</dbReference>